<dbReference type="PANTHER" id="PTHR30157">
    <property type="entry name" value="FERRIC REDUCTASE, NADPH-DEPENDENT"/>
    <property type="match status" value="1"/>
</dbReference>
<protein>
    <submittedName>
        <fullName evidence="2">Siderophore-interacting FAD-binding domain-containing protein</fullName>
    </submittedName>
</protein>
<reference evidence="2 3" key="1">
    <citation type="submission" date="2016-10" db="EMBL/GenBank/DDBJ databases">
        <authorList>
            <person name="de Groot N.N."/>
        </authorList>
    </citation>
    <scope>NUCLEOTIDE SEQUENCE [LARGE SCALE GENOMIC DNA]</scope>
    <source>
        <strain evidence="2 3">DSM 16859</strain>
    </source>
</reference>
<dbReference type="InterPro" id="IPR013113">
    <property type="entry name" value="SIP_FAD-bd"/>
</dbReference>
<dbReference type="PANTHER" id="PTHR30157:SF0">
    <property type="entry name" value="NADPH-DEPENDENT FERRIC-CHELATE REDUCTASE"/>
    <property type="match status" value="1"/>
</dbReference>
<dbReference type="EMBL" id="FOGZ01000041">
    <property type="protein sequence ID" value="SES04724.1"/>
    <property type="molecule type" value="Genomic_DNA"/>
</dbReference>
<sequence>MSASGAPGGSADSRPVSAGGFRPYRVRVKERRRLSPHFVRLVFTGEDLDIFGSDCLDQRIKLVFPNAAGGWLDYGIDDPEAVASGLWYQRWLAAVPERRNPLRTYTVRAVDQARREVSVDFAVHGAMGPGARFALAARSGDELVIIGPDARSPQRRAGIDFQPGSARRILLAGDLLDRRVLCPIRPCWGAADPGVHRSARGRGCARW</sequence>
<evidence type="ECO:0000313" key="3">
    <source>
        <dbReference type="Proteomes" id="UP000198815"/>
    </source>
</evidence>
<organism evidence="2 3">
    <name type="scientific">Propionibacterium cyclohexanicum</name>
    <dbReference type="NCBI Taxonomy" id="64702"/>
    <lineage>
        <taxon>Bacteria</taxon>
        <taxon>Bacillati</taxon>
        <taxon>Actinomycetota</taxon>
        <taxon>Actinomycetes</taxon>
        <taxon>Propionibacteriales</taxon>
        <taxon>Propionibacteriaceae</taxon>
        <taxon>Propionibacterium</taxon>
    </lineage>
</organism>
<dbReference type="STRING" id="64702.SAMN05443377_1415"/>
<dbReference type="InterPro" id="IPR017938">
    <property type="entry name" value="Riboflavin_synthase-like_b-brl"/>
</dbReference>
<dbReference type="RefSeq" id="WP_218139341.1">
    <property type="nucleotide sequence ID" value="NZ_FOGZ01000041.1"/>
</dbReference>
<name>A0A1H9U6G9_9ACTN</name>
<evidence type="ECO:0000259" key="1">
    <source>
        <dbReference type="PROSITE" id="PS51384"/>
    </source>
</evidence>
<keyword evidence="3" id="KW-1185">Reference proteome</keyword>
<dbReference type="SUPFAM" id="SSF63380">
    <property type="entry name" value="Riboflavin synthase domain-like"/>
    <property type="match status" value="1"/>
</dbReference>
<dbReference type="InterPro" id="IPR039374">
    <property type="entry name" value="SIP_fam"/>
</dbReference>
<dbReference type="Pfam" id="PF08021">
    <property type="entry name" value="FAD_binding_9"/>
    <property type="match status" value="1"/>
</dbReference>
<dbReference type="Proteomes" id="UP000198815">
    <property type="component" value="Unassembled WGS sequence"/>
</dbReference>
<feature type="domain" description="FAD-binding FR-type" evidence="1">
    <location>
        <begin position="21"/>
        <end position="155"/>
    </location>
</feature>
<dbReference type="InterPro" id="IPR017927">
    <property type="entry name" value="FAD-bd_FR_type"/>
</dbReference>
<dbReference type="PROSITE" id="PS51384">
    <property type="entry name" value="FAD_FR"/>
    <property type="match status" value="1"/>
</dbReference>
<dbReference type="CDD" id="cd06193">
    <property type="entry name" value="siderophore_interacting"/>
    <property type="match status" value="1"/>
</dbReference>
<gene>
    <name evidence="2" type="ORF">SAMN05443377_1415</name>
</gene>
<dbReference type="Gene3D" id="2.40.30.10">
    <property type="entry name" value="Translation factors"/>
    <property type="match status" value="1"/>
</dbReference>
<proteinExistence type="predicted"/>
<dbReference type="AlphaFoldDB" id="A0A1H9U6G9"/>
<accession>A0A1H9U6G9</accession>
<dbReference type="GO" id="GO:0016491">
    <property type="term" value="F:oxidoreductase activity"/>
    <property type="evidence" value="ECO:0007669"/>
    <property type="project" value="InterPro"/>
</dbReference>
<evidence type="ECO:0000313" key="2">
    <source>
        <dbReference type="EMBL" id="SES04724.1"/>
    </source>
</evidence>